<proteinExistence type="predicted"/>
<dbReference type="RefSeq" id="WP_143332272.1">
    <property type="nucleotide sequence ID" value="NZ_AP019697.1"/>
</dbReference>
<evidence type="ECO:0000313" key="1">
    <source>
        <dbReference type="EMBL" id="BBK24451.1"/>
    </source>
</evidence>
<dbReference type="OrthoDB" id="9800780at2"/>
<evidence type="ECO:0008006" key="4">
    <source>
        <dbReference type="Google" id="ProtNLM"/>
    </source>
</evidence>
<organism evidence="2 3">
    <name type="scientific">Dialister hominis</name>
    <dbReference type="NCBI Taxonomy" id="2582419"/>
    <lineage>
        <taxon>Bacteria</taxon>
        <taxon>Bacillati</taxon>
        <taxon>Bacillota</taxon>
        <taxon>Negativicutes</taxon>
        <taxon>Veillonellales</taxon>
        <taxon>Veillonellaceae</taxon>
        <taxon>Dialister</taxon>
    </lineage>
</organism>
<keyword evidence="3" id="KW-1185">Reference proteome</keyword>
<dbReference type="GeneID" id="92716085"/>
<dbReference type="KEGG" id="dho:Dia5BBH33_08660"/>
<dbReference type="Proteomes" id="UP000320585">
    <property type="component" value="Chromosome"/>
</dbReference>
<reference evidence="2" key="2">
    <citation type="journal article" date="2020" name="Int. J. Syst. Evol. Microbiol.">
        <title>Dialister hominis sp. nov., isolated from human faeces.</title>
        <authorList>
            <person name="Sakamoto M."/>
            <person name="Ikeyama N."/>
            <person name="Toyoda A."/>
            <person name="Murakami T."/>
            <person name="Mori H."/>
            <person name="Iino T."/>
            <person name="Ohkuma M."/>
        </authorList>
    </citation>
    <scope>NUCLEOTIDE SEQUENCE</scope>
    <source>
        <strain evidence="2">5BBH33</strain>
    </source>
</reference>
<dbReference type="EMBL" id="AP019697">
    <property type="protein sequence ID" value="BBK24451.1"/>
    <property type="molecule type" value="Genomic_DNA"/>
</dbReference>
<name>A0A8D4UU55_9FIRM</name>
<dbReference type="KEGG" id="dho:Dia5BBH33_03860"/>
<gene>
    <name evidence="1" type="ORF">Dia5BBH33_03860</name>
    <name evidence="2" type="ORF">Dia5BBH33_08660</name>
</gene>
<reference evidence="3" key="1">
    <citation type="submission" date="2019-05" db="EMBL/GenBank/DDBJ databases">
        <title>Complete genome sequencing of Dialister sp. strain 5BBH33.</title>
        <authorList>
            <person name="Sakamoto M."/>
            <person name="Murakami T."/>
            <person name="Mori H."/>
        </authorList>
    </citation>
    <scope>NUCLEOTIDE SEQUENCE [LARGE SCALE GENOMIC DNA]</scope>
    <source>
        <strain evidence="3">5BBH33</strain>
    </source>
</reference>
<evidence type="ECO:0000313" key="3">
    <source>
        <dbReference type="Proteomes" id="UP000320585"/>
    </source>
</evidence>
<accession>A0A8D4UU55</accession>
<protein>
    <recommendedName>
        <fullName evidence="4">Tail protein</fullName>
    </recommendedName>
</protein>
<dbReference type="AlphaFoldDB" id="A0A8D4UU55"/>
<evidence type="ECO:0000313" key="2">
    <source>
        <dbReference type="EMBL" id="BBK24931.1"/>
    </source>
</evidence>
<sequence length="247" mass="27045">MASFIESALRAVNSVFNALGSYCSFTLYCGGDAVIFPVTPGSFEVSQKFNNSTVTINSIGEINMLGKPGLRSVKFQAFFPNNDYDFSLNYSMSPYGYVEKIAQMAKAGQPCRINITGTAISMPCTIDDFSYSEKDGTGDVYFSIELKEYRYVRPDSDLINDVTGLKSRTEEAEKTRSVTAYSTDAMETAQKAVQKIQKVTRTVGNARRQIETYKAIVKSGGITAGDVLTITASEVMKNGQLIKRFGG</sequence>
<dbReference type="EMBL" id="AP019697">
    <property type="protein sequence ID" value="BBK24931.1"/>
    <property type="molecule type" value="Genomic_DNA"/>
</dbReference>